<dbReference type="InterPro" id="IPR001624">
    <property type="entry name" value="FliE"/>
</dbReference>
<accession>A0A1W6N3E5</accession>
<dbReference type="EMBL" id="CP008743">
    <property type="protein sequence ID" value="ARN84404.1"/>
    <property type="molecule type" value="Genomic_DNA"/>
</dbReference>
<dbReference type="KEGG" id="naf:GQ61_02655"/>
<dbReference type="GO" id="GO:0009288">
    <property type="term" value="C:bacterial-type flagellum"/>
    <property type="evidence" value="ECO:0007669"/>
    <property type="project" value="InterPro"/>
</dbReference>
<organism evidence="2 3">
    <name type="scientific">Candidatus Nucleicultrix amoebiphila FS5</name>
    <dbReference type="NCBI Taxonomy" id="1414854"/>
    <lineage>
        <taxon>Bacteria</taxon>
        <taxon>Pseudomonadati</taxon>
        <taxon>Pseudomonadota</taxon>
        <taxon>Alphaproteobacteria</taxon>
        <taxon>Holosporales</taxon>
        <taxon>Candidatus Nucleicultricaceae</taxon>
        <taxon>Candidatus Nucleicultrix</taxon>
    </lineage>
</organism>
<reference evidence="2 3" key="1">
    <citation type="submission" date="2014-06" db="EMBL/GenBank/DDBJ databases">
        <title>The genome of the endonuclear symbiont Nucleicultrix amoebiphila.</title>
        <authorList>
            <person name="Schulz F."/>
            <person name="Horn M."/>
        </authorList>
    </citation>
    <scope>NUCLEOTIDE SEQUENCE [LARGE SCALE GENOMIC DNA]</scope>
    <source>
        <strain evidence="2 3">FS5</strain>
    </source>
</reference>
<sequence>MSEIKTAPVTAIANYQDVKSLKTENSGETTSTPFKEFLMEAVDSSKKAEEITVHAANDKASSIDVMEAMTQAEKNLLEFKTVWDKVIQSIQELNRSNM</sequence>
<evidence type="ECO:0008006" key="4">
    <source>
        <dbReference type="Google" id="ProtNLM"/>
    </source>
</evidence>
<gene>
    <name evidence="2" type="ORF">GQ61_02655</name>
</gene>
<dbReference type="GO" id="GO:0071973">
    <property type="term" value="P:bacterial-type flagellum-dependent cell motility"/>
    <property type="evidence" value="ECO:0007669"/>
    <property type="project" value="InterPro"/>
</dbReference>
<name>A0A1W6N3E5_9PROT</name>
<dbReference type="RefSeq" id="WP_085783793.1">
    <property type="nucleotide sequence ID" value="NZ_CP008743.1"/>
</dbReference>
<dbReference type="Proteomes" id="UP000237351">
    <property type="component" value="Chromosome"/>
</dbReference>
<evidence type="ECO:0000313" key="2">
    <source>
        <dbReference type="EMBL" id="ARN84404.1"/>
    </source>
</evidence>
<evidence type="ECO:0000313" key="3">
    <source>
        <dbReference type="Proteomes" id="UP000237351"/>
    </source>
</evidence>
<keyword evidence="3" id="KW-1185">Reference proteome</keyword>
<dbReference type="AlphaFoldDB" id="A0A1W6N3E5"/>
<proteinExistence type="predicted"/>
<dbReference type="GO" id="GO:0003774">
    <property type="term" value="F:cytoskeletal motor activity"/>
    <property type="evidence" value="ECO:0007669"/>
    <property type="project" value="InterPro"/>
</dbReference>
<dbReference type="GO" id="GO:0005198">
    <property type="term" value="F:structural molecule activity"/>
    <property type="evidence" value="ECO:0007669"/>
    <property type="project" value="InterPro"/>
</dbReference>
<dbReference type="Pfam" id="PF02049">
    <property type="entry name" value="FliE"/>
    <property type="match status" value="1"/>
</dbReference>
<keyword evidence="1" id="KW-0975">Bacterial flagellum</keyword>
<protein>
    <recommendedName>
        <fullName evidence="4">Flagellar hook-basal body complex protein FliE</fullName>
    </recommendedName>
</protein>
<evidence type="ECO:0000256" key="1">
    <source>
        <dbReference type="ARBA" id="ARBA00023143"/>
    </source>
</evidence>